<evidence type="ECO:0000256" key="1">
    <source>
        <dbReference type="SAM" id="MobiDB-lite"/>
    </source>
</evidence>
<sequence length="59" mass="6517">MEMRETPAVKGSAGEDLRDQGVPRDKKAIADVTCHFSMGEWCLERMSGRLSSLASHQPL</sequence>
<protein>
    <submittedName>
        <fullName evidence="2">Uncharacterized protein</fullName>
    </submittedName>
</protein>
<organism evidence="2 3">
    <name type="scientific">Portunus trituberculatus</name>
    <name type="common">Swimming crab</name>
    <name type="synonym">Neptunus trituberculatus</name>
    <dbReference type="NCBI Taxonomy" id="210409"/>
    <lineage>
        <taxon>Eukaryota</taxon>
        <taxon>Metazoa</taxon>
        <taxon>Ecdysozoa</taxon>
        <taxon>Arthropoda</taxon>
        <taxon>Crustacea</taxon>
        <taxon>Multicrustacea</taxon>
        <taxon>Malacostraca</taxon>
        <taxon>Eumalacostraca</taxon>
        <taxon>Eucarida</taxon>
        <taxon>Decapoda</taxon>
        <taxon>Pleocyemata</taxon>
        <taxon>Brachyura</taxon>
        <taxon>Eubrachyura</taxon>
        <taxon>Portunoidea</taxon>
        <taxon>Portunidae</taxon>
        <taxon>Portuninae</taxon>
        <taxon>Portunus</taxon>
    </lineage>
</organism>
<evidence type="ECO:0000313" key="2">
    <source>
        <dbReference type="EMBL" id="MPC82508.1"/>
    </source>
</evidence>
<name>A0A5B7IP31_PORTR</name>
<keyword evidence="3" id="KW-1185">Reference proteome</keyword>
<proteinExistence type="predicted"/>
<gene>
    <name evidence="2" type="ORF">E2C01_077178</name>
</gene>
<accession>A0A5B7IP31</accession>
<dbReference type="EMBL" id="VSRR010059969">
    <property type="protein sequence ID" value="MPC82508.1"/>
    <property type="molecule type" value="Genomic_DNA"/>
</dbReference>
<feature type="region of interest" description="Disordered" evidence="1">
    <location>
        <begin position="1"/>
        <end position="24"/>
    </location>
</feature>
<comment type="caution">
    <text evidence="2">The sequence shown here is derived from an EMBL/GenBank/DDBJ whole genome shotgun (WGS) entry which is preliminary data.</text>
</comment>
<evidence type="ECO:0000313" key="3">
    <source>
        <dbReference type="Proteomes" id="UP000324222"/>
    </source>
</evidence>
<dbReference type="AlphaFoldDB" id="A0A5B7IP31"/>
<dbReference type="Proteomes" id="UP000324222">
    <property type="component" value="Unassembled WGS sequence"/>
</dbReference>
<reference evidence="2 3" key="1">
    <citation type="submission" date="2019-05" db="EMBL/GenBank/DDBJ databases">
        <title>Another draft genome of Portunus trituberculatus and its Hox gene families provides insights of decapod evolution.</title>
        <authorList>
            <person name="Jeong J.-H."/>
            <person name="Song I."/>
            <person name="Kim S."/>
            <person name="Choi T."/>
            <person name="Kim D."/>
            <person name="Ryu S."/>
            <person name="Kim W."/>
        </authorList>
    </citation>
    <scope>NUCLEOTIDE SEQUENCE [LARGE SCALE GENOMIC DNA]</scope>
    <source>
        <tissue evidence="2">Muscle</tissue>
    </source>
</reference>